<reference evidence="1" key="1">
    <citation type="submission" date="2019-10" db="EMBL/GenBank/DDBJ databases">
        <authorList>
            <consortium name="DOE Joint Genome Institute"/>
            <person name="Kuo A."/>
            <person name="Miyauchi S."/>
            <person name="Kiss E."/>
            <person name="Drula E."/>
            <person name="Kohler A."/>
            <person name="Sanchez-Garcia M."/>
            <person name="Andreopoulos B."/>
            <person name="Barry K.W."/>
            <person name="Bonito G."/>
            <person name="Buee M."/>
            <person name="Carver A."/>
            <person name="Chen C."/>
            <person name="Cichocki N."/>
            <person name="Clum A."/>
            <person name="Culley D."/>
            <person name="Crous P.W."/>
            <person name="Fauchery L."/>
            <person name="Girlanda M."/>
            <person name="Hayes R."/>
            <person name="Keri Z."/>
            <person name="LaButti K."/>
            <person name="Lipzen A."/>
            <person name="Lombard V."/>
            <person name="Magnuson J."/>
            <person name="Maillard F."/>
            <person name="Morin E."/>
            <person name="Murat C."/>
            <person name="Nolan M."/>
            <person name="Ohm R."/>
            <person name="Pangilinan J."/>
            <person name="Pereira M."/>
            <person name="Perotto S."/>
            <person name="Peter M."/>
            <person name="Riley R."/>
            <person name="Sitrit Y."/>
            <person name="Stielow B."/>
            <person name="Szollosi G."/>
            <person name="Zifcakova L."/>
            <person name="Stursova M."/>
            <person name="Spatafora J.W."/>
            <person name="Tedersoo L."/>
            <person name="Vaario L.-M."/>
            <person name="Yamada A."/>
            <person name="Yan M."/>
            <person name="Wang P."/>
            <person name="Xu J."/>
            <person name="Bruns T."/>
            <person name="Baldrian P."/>
            <person name="Vilgalys R."/>
            <person name="Henrissat B."/>
            <person name="Grigoriev I.V."/>
            <person name="Hibbett D."/>
            <person name="Nagy L.G."/>
            <person name="Martin F.M."/>
        </authorList>
    </citation>
    <scope>NUCLEOTIDE SEQUENCE</scope>
    <source>
        <strain evidence="1">BED1</strain>
    </source>
</reference>
<accession>A0AAD4BE81</accession>
<proteinExistence type="predicted"/>
<sequence length="143" mass="16150">MWNFRQRTGSRWRSHVSLFSFIRGSASCAIHSTVIVGEVQWKMTSSLMLNPSSVPHPVPHCLLHPLSRWTSIPERCGWLFVCSNHSMRCCSSNNPMESSSELALSTRSSFPESNCRTTSLGMCVLMSWRYCDSCYVCPHSPSV</sequence>
<protein>
    <submittedName>
        <fullName evidence="1">Uncharacterized protein</fullName>
    </submittedName>
</protein>
<comment type="caution">
    <text evidence="1">The sequence shown here is derived from an EMBL/GenBank/DDBJ whole genome shotgun (WGS) entry which is preliminary data.</text>
</comment>
<organism evidence="1 2">
    <name type="scientific">Boletus edulis BED1</name>
    <dbReference type="NCBI Taxonomy" id="1328754"/>
    <lineage>
        <taxon>Eukaryota</taxon>
        <taxon>Fungi</taxon>
        <taxon>Dikarya</taxon>
        <taxon>Basidiomycota</taxon>
        <taxon>Agaricomycotina</taxon>
        <taxon>Agaricomycetes</taxon>
        <taxon>Agaricomycetidae</taxon>
        <taxon>Boletales</taxon>
        <taxon>Boletineae</taxon>
        <taxon>Boletaceae</taxon>
        <taxon>Boletoideae</taxon>
        <taxon>Boletus</taxon>
    </lineage>
</organism>
<dbReference type="AlphaFoldDB" id="A0AAD4BE81"/>
<evidence type="ECO:0000313" key="2">
    <source>
        <dbReference type="Proteomes" id="UP001194468"/>
    </source>
</evidence>
<dbReference type="Proteomes" id="UP001194468">
    <property type="component" value="Unassembled WGS sequence"/>
</dbReference>
<name>A0AAD4BE81_BOLED</name>
<dbReference type="EMBL" id="WHUW01000105">
    <property type="protein sequence ID" value="KAF8424269.1"/>
    <property type="molecule type" value="Genomic_DNA"/>
</dbReference>
<keyword evidence="2" id="KW-1185">Reference proteome</keyword>
<gene>
    <name evidence="1" type="ORF">L210DRAFT_2101174</name>
</gene>
<evidence type="ECO:0000313" key="1">
    <source>
        <dbReference type="EMBL" id="KAF8424269.1"/>
    </source>
</evidence>
<reference evidence="1" key="2">
    <citation type="journal article" date="2020" name="Nat. Commun.">
        <title>Large-scale genome sequencing of mycorrhizal fungi provides insights into the early evolution of symbiotic traits.</title>
        <authorList>
            <person name="Miyauchi S."/>
            <person name="Kiss E."/>
            <person name="Kuo A."/>
            <person name="Drula E."/>
            <person name="Kohler A."/>
            <person name="Sanchez-Garcia M."/>
            <person name="Morin E."/>
            <person name="Andreopoulos B."/>
            <person name="Barry K.W."/>
            <person name="Bonito G."/>
            <person name="Buee M."/>
            <person name="Carver A."/>
            <person name="Chen C."/>
            <person name="Cichocki N."/>
            <person name="Clum A."/>
            <person name="Culley D."/>
            <person name="Crous P.W."/>
            <person name="Fauchery L."/>
            <person name="Girlanda M."/>
            <person name="Hayes R.D."/>
            <person name="Keri Z."/>
            <person name="LaButti K."/>
            <person name="Lipzen A."/>
            <person name="Lombard V."/>
            <person name="Magnuson J."/>
            <person name="Maillard F."/>
            <person name="Murat C."/>
            <person name="Nolan M."/>
            <person name="Ohm R.A."/>
            <person name="Pangilinan J."/>
            <person name="Pereira M.F."/>
            <person name="Perotto S."/>
            <person name="Peter M."/>
            <person name="Pfister S."/>
            <person name="Riley R."/>
            <person name="Sitrit Y."/>
            <person name="Stielow J.B."/>
            <person name="Szollosi G."/>
            <person name="Zifcakova L."/>
            <person name="Stursova M."/>
            <person name="Spatafora J.W."/>
            <person name="Tedersoo L."/>
            <person name="Vaario L.M."/>
            <person name="Yamada A."/>
            <person name="Yan M."/>
            <person name="Wang P."/>
            <person name="Xu J."/>
            <person name="Bruns T."/>
            <person name="Baldrian P."/>
            <person name="Vilgalys R."/>
            <person name="Dunand C."/>
            <person name="Henrissat B."/>
            <person name="Grigoriev I.V."/>
            <person name="Hibbett D."/>
            <person name="Nagy L.G."/>
            <person name="Martin F.M."/>
        </authorList>
    </citation>
    <scope>NUCLEOTIDE SEQUENCE</scope>
    <source>
        <strain evidence="1">BED1</strain>
    </source>
</reference>